<feature type="compositionally biased region" description="Low complexity" evidence="1">
    <location>
        <begin position="23"/>
        <end position="38"/>
    </location>
</feature>
<dbReference type="OrthoDB" id="3741440at2"/>
<dbReference type="EMBL" id="VDFQ02000001">
    <property type="protein sequence ID" value="KAA1424732.1"/>
    <property type="molecule type" value="Genomic_DNA"/>
</dbReference>
<evidence type="ECO:0000259" key="2">
    <source>
        <dbReference type="Pfam" id="PF02720"/>
    </source>
</evidence>
<evidence type="ECO:0000313" key="4">
    <source>
        <dbReference type="Proteomes" id="UP000307768"/>
    </source>
</evidence>
<organism evidence="3 4">
    <name type="scientific">Mumia zhuanghuii</name>
    <dbReference type="NCBI Taxonomy" id="2585211"/>
    <lineage>
        <taxon>Bacteria</taxon>
        <taxon>Bacillati</taxon>
        <taxon>Actinomycetota</taxon>
        <taxon>Actinomycetes</taxon>
        <taxon>Propionibacteriales</taxon>
        <taxon>Nocardioidaceae</taxon>
        <taxon>Mumia</taxon>
    </lineage>
</organism>
<evidence type="ECO:0000313" key="3">
    <source>
        <dbReference type="EMBL" id="KAA1424732.1"/>
    </source>
</evidence>
<dbReference type="InterPro" id="IPR003870">
    <property type="entry name" value="DUF222"/>
</dbReference>
<dbReference type="Pfam" id="PF02720">
    <property type="entry name" value="DUF222"/>
    <property type="match status" value="1"/>
</dbReference>
<feature type="domain" description="DUF222" evidence="2">
    <location>
        <begin position="11"/>
        <end position="130"/>
    </location>
</feature>
<dbReference type="RefSeq" id="WP_149767804.1">
    <property type="nucleotide sequence ID" value="NZ_VDFQ02000001.1"/>
</dbReference>
<name>A0A5Q6S2W4_9ACTN</name>
<reference evidence="3 4" key="1">
    <citation type="submission" date="2019-09" db="EMBL/GenBank/DDBJ databases">
        <title>Mumia zhuanghuii sp. nov. isolated from the intestinal contents of plateau pika (Ochotona curzoniae) in the Qinghai-Tibet plateau of China.</title>
        <authorList>
            <person name="Tian Z."/>
        </authorList>
    </citation>
    <scope>NUCLEOTIDE SEQUENCE [LARGE SCALE GENOMIC DNA]</scope>
    <source>
        <strain evidence="4">350</strain>
    </source>
</reference>
<proteinExistence type="predicted"/>
<dbReference type="Proteomes" id="UP000307768">
    <property type="component" value="Unassembled WGS sequence"/>
</dbReference>
<feature type="compositionally biased region" description="Polar residues" evidence="1">
    <location>
        <begin position="1"/>
        <end position="10"/>
    </location>
</feature>
<feature type="region of interest" description="Disordered" evidence="1">
    <location>
        <begin position="1"/>
        <end position="40"/>
    </location>
</feature>
<sequence length="172" mass="18498">MARSLCTSSRRPSRRAETTPSCSARTTPTGSTRPTSAAWKRDLKVSRVGDGHAVDGFLDIPTGAKLQTVLSSLGSAVDRDDDRTPAQRRLDGLGALLDAVLDHGLPTRKGIRPHLQVTVDLDRLQGTRGAEPARLATPAQRTAVHLRQGGRCASPGCTGTVLELHHLDWWPQ</sequence>
<comment type="caution">
    <text evidence="3">The sequence shown here is derived from an EMBL/GenBank/DDBJ whole genome shotgun (WGS) entry which is preliminary data.</text>
</comment>
<gene>
    <name evidence="3" type="ORF">FE697_002095</name>
</gene>
<protein>
    <submittedName>
        <fullName evidence="3">DUF222 domain-containing protein</fullName>
    </submittedName>
</protein>
<accession>A0A5Q6S2W4</accession>
<evidence type="ECO:0000256" key="1">
    <source>
        <dbReference type="SAM" id="MobiDB-lite"/>
    </source>
</evidence>
<dbReference type="AlphaFoldDB" id="A0A5Q6S2W4"/>